<accession>A0ABM4CHT2</accession>
<dbReference type="RefSeq" id="XP_065661297.1">
    <property type="nucleotide sequence ID" value="XM_065805225.1"/>
</dbReference>
<evidence type="ECO:0000313" key="7">
    <source>
        <dbReference type="Proteomes" id="UP001652625"/>
    </source>
</evidence>
<gene>
    <name evidence="8" type="primary">LOC100204413</name>
</gene>
<sequence length="500" mass="57775">MSNPFDFNEEEASKNFKKSDFYGSPSNISFISTSDFMKQSLAVVNMQENNESDFSHAKDIKNDFNYAKGATSLKQTQSFDTVLSDTSLLSSPLNSSSKEITYNSSLSLKEIPNSSSLPLKEKTSSSPAVLKEITHSSSTFIKKGNDDLASSKKSAELKIDRWAKLPLIDTVQRMIQGKPCWLEGYRSLSEKRSLLDLAVKTNDGNSILTVIIFMERTLHQSILFTEIQKILIASNIYIHYLRQIKEWKKLEEFYLSSFLIEEAAILSYEVVGLEENPSKKLDSLSKWLCDFGNKPELNDLSSYIKEEIILIKKQLMLEDEIKRINSLENTTSKVARSIIKKPLITTLSYCSLYYYDKNSEHYPEKFKKTVEITNKQFEWAVLPPIASLHKWTEVEHLLTSTKWLGKKKEFSYIGYENVALVLHKAKANEEIILKYLKLIDNLDLRVKWASRFKYHDLAIDCIVQQRDHRKMEEYRMKVESSDKYLSKIDQLLNNSALKWR</sequence>
<dbReference type="PANTHER" id="PTHR13364">
    <property type="entry name" value="DEFECTIVE SPERMATOGENESIS PROTEIN 39"/>
    <property type="match status" value="1"/>
</dbReference>
<feature type="domain" description="Vps16 C-terminal" evidence="6">
    <location>
        <begin position="193"/>
        <end position="480"/>
    </location>
</feature>
<reference evidence="8" key="1">
    <citation type="submission" date="2025-08" db="UniProtKB">
        <authorList>
            <consortium name="RefSeq"/>
        </authorList>
    </citation>
    <scope>IDENTIFICATION</scope>
</reference>
<dbReference type="PANTHER" id="PTHR13364:SF6">
    <property type="entry name" value="SPERMATOGENESIS-DEFECTIVE PROTEIN 39 HOMOLOG"/>
    <property type="match status" value="1"/>
</dbReference>
<name>A0ABM4CHT2_HYDVU</name>
<keyword evidence="5" id="KW-0968">Cytoplasmic vesicle</keyword>
<keyword evidence="4" id="KW-0967">Endosome</keyword>
<comment type="subcellular location">
    <subcellularLocation>
        <location evidence="2">Cytoplasmic vesicle</location>
    </subcellularLocation>
    <subcellularLocation>
        <location evidence="1">Early endosome</location>
    </subcellularLocation>
    <subcellularLocation>
        <location evidence="3">Late endosome</location>
    </subcellularLocation>
</comment>
<dbReference type="Pfam" id="PF04840">
    <property type="entry name" value="Vps16_C"/>
    <property type="match status" value="1"/>
</dbReference>
<evidence type="ECO:0000256" key="3">
    <source>
        <dbReference type="ARBA" id="ARBA00004603"/>
    </source>
</evidence>
<dbReference type="InterPro" id="IPR006925">
    <property type="entry name" value="Vps16_C"/>
</dbReference>
<evidence type="ECO:0000256" key="5">
    <source>
        <dbReference type="ARBA" id="ARBA00023329"/>
    </source>
</evidence>
<evidence type="ECO:0000256" key="4">
    <source>
        <dbReference type="ARBA" id="ARBA00022753"/>
    </source>
</evidence>
<evidence type="ECO:0000259" key="6">
    <source>
        <dbReference type="Pfam" id="PF04840"/>
    </source>
</evidence>
<evidence type="ECO:0000256" key="2">
    <source>
        <dbReference type="ARBA" id="ARBA00004541"/>
    </source>
</evidence>
<dbReference type="InterPro" id="IPR040057">
    <property type="entry name" value="Spe-39"/>
</dbReference>
<evidence type="ECO:0000256" key="1">
    <source>
        <dbReference type="ARBA" id="ARBA00004412"/>
    </source>
</evidence>
<protein>
    <submittedName>
        <fullName evidence="8">Spermatogenesis-defective protein 39 homolog isoform X3</fullName>
    </submittedName>
</protein>
<dbReference type="GeneID" id="100204413"/>
<proteinExistence type="predicted"/>
<evidence type="ECO:0000313" key="8">
    <source>
        <dbReference type="RefSeq" id="XP_065661297.1"/>
    </source>
</evidence>
<keyword evidence="7" id="KW-1185">Reference proteome</keyword>
<dbReference type="Proteomes" id="UP001652625">
    <property type="component" value="Chromosome 09"/>
</dbReference>
<organism evidence="7 8">
    <name type="scientific">Hydra vulgaris</name>
    <name type="common">Hydra</name>
    <name type="synonym">Hydra attenuata</name>
    <dbReference type="NCBI Taxonomy" id="6087"/>
    <lineage>
        <taxon>Eukaryota</taxon>
        <taxon>Metazoa</taxon>
        <taxon>Cnidaria</taxon>
        <taxon>Hydrozoa</taxon>
        <taxon>Hydroidolina</taxon>
        <taxon>Anthoathecata</taxon>
        <taxon>Aplanulata</taxon>
        <taxon>Hydridae</taxon>
        <taxon>Hydra</taxon>
    </lineage>
</organism>